<organism evidence="1 2">
    <name type="scientific">Canavalia gladiata</name>
    <name type="common">Sword bean</name>
    <name type="synonym">Dolichos gladiatus</name>
    <dbReference type="NCBI Taxonomy" id="3824"/>
    <lineage>
        <taxon>Eukaryota</taxon>
        <taxon>Viridiplantae</taxon>
        <taxon>Streptophyta</taxon>
        <taxon>Embryophyta</taxon>
        <taxon>Tracheophyta</taxon>
        <taxon>Spermatophyta</taxon>
        <taxon>Magnoliopsida</taxon>
        <taxon>eudicotyledons</taxon>
        <taxon>Gunneridae</taxon>
        <taxon>Pentapetalae</taxon>
        <taxon>rosids</taxon>
        <taxon>fabids</taxon>
        <taxon>Fabales</taxon>
        <taxon>Fabaceae</taxon>
        <taxon>Papilionoideae</taxon>
        <taxon>50 kb inversion clade</taxon>
        <taxon>NPAAA clade</taxon>
        <taxon>indigoferoid/millettioid clade</taxon>
        <taxon>Phaseoleae</taxon>
        <taxon>Canavalia</taxon>
    </lineage>
</organism>
<comment type="caution">
    <text evidence="1">The sequence shown here is derived from an EMBL/GenBank/DDBJ whole genome shotgun (WGS) entry which is preliminary data.</text>
</comment>
<gene>
    <name evidence="1" type="ORF">VNO77_24080</name>
</gene>
<sequence>MDLAAWKQPEESIIITKNGTPYMYTIDLDPHFILATNSEMCLRAILMGIKTCIDLERWACYQMKYDFALMSRLLAGVLNASIASRLNCSNILPNM</sequence>
<keyword evidence="2" id="KW-1185">Reference proteome</keyword>
<accession>A0AAN9QFW4</accession>
<dbReference type="Proteomes" id="UP001367508">
    <property type="component" value="Unassembled WGS sequence"/>
</dbReference>
<dbReference type="AlphaFoldDB" id="A0AAN9QFW4"/>
<protein>
    <submittedName>
        <fullName evidence="1">Uncharacterized protein</fullName>
    </submittedName>
</protein>
<evidence type="ECO:0000313" key="2">
    <source>
        <dbReference type="Proteomes" id="UP001367508"/>
    </source>
</evidence>
<evidence type="ECO:0000313" key="1">
    <source>
        <dbReference type="EMBL" id="KAK7329898.1"/>
    </source>
</evidence>
<proteinExistence type="predicted"/>
<dbReference type="EMBL" id="JAYMYQ010000005">
    <property type="protein sequence ID" value="KAK7329898.1"/>
    <property type="molecule type" value="Genomic_DNA"/>
</dbReference>
<reference evidence="1 2" key="1">
    <citation type="submission" date="2024-01" db="EMBL/GenBank/DDBJ databases">
        <title>The genomes of 5 underutilized Papilionoideae crops provide insights into root nodulation and disease resistanc.</title>
        <authorList>
            <person name="Jiang F."/>
        </authorList>
    </citation>
    <scope>NUCLEOTIDE SEQUENCE [LARGE SCALE GENOMIC DNA]</scope>
    <source>
        <strain evidence="1">LVBAO_FW01</strain>
        <tissue evidence="1">Leaves</tissue>
    </source>
</reference>
<name>A0AAN9QFW4_CANGL</name>